<feature type="signal peptide" evidence="1">
    <location>
        <begin position="1"/>
        <end position="24"/>
    </location>
</feature>
<dbReference type="EMBL" id="QJPH01000167">
    <property type="protein sequence ID" value="PZN84030.1"/>
    <property type="molecule type" value="Genomic_DNA"/>
</dbReference>
<keyword evidence="1" id="KW-0732">Signal</keyword>
<reference evidence="2 3" key="1">
    <citation type="journal article" date="2018" name="Aquat. Microb. Ecol.">
        <title>Gammaproteobacterial methanotrophs dominate.</title>
        <authorList>
            <person name="Rissanen A.J."/>
            <person name="Saarenheimo J."/>
            <person name="Tiirola M."/>
            <person name="Peura S."/>
            <person name="Aalto S.L."/>
            <person name="Karvinen A."/>
            <person name="Nykanen H."/>
        </authorList>
    </citation>
    <scope>NUCLEOTIDE SEQUENCE [LARGE SCALE GENOMIC DNA]</scope>
    <source>
        <strain evidence="2">AMbin10</strain>
    </source>
</reference>
<dbReference type="Gene3D" id="3.40.50.1820">
    <property type="entry name" value="alpha/beta hydrolase"/>
    <property type="match status" value="1"/>
</dbReference>
<gene>
    <name evidence="2" type="ORF">DM484_03390</name>
</gene>
<dbReference type="SUPFAM" id="SSF53474">
    <property type="entry name" value="alpha/beta-Hydrolases"/>
    <property type="match status" value="1"/>
</dbReference>
<evidence type="ECO:0000313" key="3">
    <source>
        <dbReference type="Proteomes" id="UP000249396"/>
    </source>
</evidence>
<accession>A0A2W4T9T5</accession>
<protein>
    <recommendedName>
        <fullName evidence="4">Dienelactone hydrolase domain-containing protein</fullName>
    </recommendedName>
</protein>
<dbReference type="InterPro" id="IPR029058">
    <property type="entry name" value="AB_hydrolase_fold"/>
</dbReference>
<organism evidence="2 3">
    <name type="scientific">Candidatus Methylumidiphilus alinenensis</name>
    <dbReference type="NCBI Taxonomy" id="2202197"/>
    <lineage>
        <taxon>Bacteria</taxon>
        <taxon>Pseudomonadati</taxon>
        <taxon>Pseudomonadota</taxon>
        <taxon>Gammaproteobacteria</taxon>
        <taxon>Methylococcales</taxon>
        <taxon>Candidatus Methylumidiphilus</taxon>
    </lineage>
</organism>
<comment type="caution">
    <text evidence="2">The sequence shown here is derived from an EMBL/GenBank/DDBJ whole genome shotgun (WGS) entry which is preliminary data.</text>
</comment>
<sequence length="250" mass="27726">MLNKTILLSAFVVALNFFFASTCSDDTDTTIDTGFLAGSNFAIAAFRWWHPFETKDLRGVLVLVPGSNSDGRAFVDDSFWQDFARRHSLALVGTWFKDLPHKQMNIEHYALAGNGSGQALLDAVAYLSKKADHPEVATSPLLLWGLSAGGEFNYEFACWKPNSVQAFVVNKGGYYFTHLAPDATRALPGLFFIGGKDEEFRIQSIQGIFAVNHHAGANWKLIIEPDYAHELGKSRELALEFFDEVIANAR</sequence>
<dbReference type="Proteomes" id="UP000249396">
    <property type="component" value="Unassembled WGS sequence"/>
</dbReference>
<dbReference type="AlphaFoldDB" id="A0A2W4T9T5"/>
<proteinExistence type="predicted"/>
<feature type="chain" id="PRO_5016148578" description="Dienelactone hydrolase domain-containing protein" evidence="1">
    <location>
        <begin position="25"/>
        <end position="250"/>
    </location>
</feature>
<evidence type="ECO:0000313" key="2">
    <source>
        <dbReference type="EMBL" id="PZN84030.1"/>
    </source>
</evidence>
<name>A0A2W4T9T5_9GAMM</name>
<evidence type="ECO:0000256" key="1">
    <source>
        <dbReference type="SAM" id="SignalP"/>
    </source>
</evidence>
<evidence type="ECO:0008006" key="4">
    <source>
        <dbReference type="Google" id="ProtNLM"/>
    </source>
</evidence>